<dbReference type="InterPro" id="IPR023827">
    <property type="entry name" value="Peptidase_S8_Asp-AS"/>
</dbReference>
<dbReference type="InterPro" id="IPR000209">
    <property type="entry name" value="Peptidase_S8/S53_dom"/>
</dbReference>
<evidence type="ECO:0000256" key="3">
    <source>
        <dbReference type="ARBA" id="ARBA00022801"/>
    </source>
</evidence>
<evidence type="ECO:0000259" key="9">
    <source>
        <dbReference type="Pfam" id="PF05922"/>
    </source>
</evidence>
<keyword evidence="3 5" id="KW-0378">Hydrolase</keyword>
<evidence type="ECO:0000256" key="7">
    <source>
        <dbReference type="SAM" id="SignalP"/>
    </source>
</evidence>
<keyword evidence="4 5" id="KW-0720">Serine protease</keyword>
<organism evidence="10 11">
    <name type="scientific">Pseudoalteromonas fenneropenaei</name>
    <dbReference type="NCBI Taxonomy" id="1737459"/>
    <lineage>
        <taxon>Bacteria</taxon>
        <taxon>Pseudomonadati</taxon>
        <taxon>Pseudomonadota</taxon>
        <taxon>Gammaproteobacteria</taxon>
        <taxon>Alteromonadales</taxon>
        <taxon>Pseudoalteromonadaceae</taxon>
        <taxon>Pseudoalteromonas</taxon>
    </lineage>
</organism>
<gene>
    <name evidence="10" type="ORF">ACFOEE_00615</name>
</gene>
<dbReference type="PANTHER" id="PTHR10795">
    <property type="entry name" value="PROPROTEIN CONVERTASE SUBTILISIN/KEXIN"/>
    <property type="match status" value="1"/>
</dbReference>
<evidence type="ECO:0000256" key="2">
    <source>
        <dbReference type="ARBA" id="ARBA00022670"/>
    </source>
</evidence>
<dbReference type="InterPro" id="IPR015500">
    <property type="entry name" value="Peptidase_S8_subtilisin-rel"/>
</dbReference>
<evidence type="ECO:0000313" key="10">
    <source>
        <dbReference type="EMBL" id="MFC3031034.1"/>
    </source>
</evidence>
<dbReference type="EMBL" id="JBHRSD010000001">
    <property type="protein sequence ID" value="MFC3031034.1"/>
    <property type="molecule type" value="Genomic_DNA"/>
</dbReference>
<dbReference type="InterPro" id="IPR010259">
    <property type="entry name" value="S8pro/Inhibitor_I9"/>
</dbReference>
<dbReference type="Gene3D" id="3.40.50.200">
    <property type="entry name" value="Peptidase S8/S53 domain"/>
    <property type="match status" value="1"/>
</dbReference>
<feature type="domain" description="Peptidase S8/S53" evidence="8">
    <location>
        <begin position="221"/>
        <end position="740"/>
    </location>
</feature>
<proteinExistence type="inferred from homology"/>
<evidence type="ECO:0000256" key="6">
    <source>
        <dbReference type="RuleBase" id="RU003355"/>
    </source>
</evidence>
<protein>
    <submittedName>
        <fullName evidence="10">S8 family serine peptidase</fullName>
    </submittedName>
</protein>
<dbReference type="InterPro" id="IPR017311">
    <property type="entry name" value="Sama-2696"/>
</dbReference>
<dbReference type="Pfam" id="PF22352">
    <property type="entry name" value="K319L-like_PKD"/>
    <property type="match status" value="1"/>
</dbReference>
<dbReference type="InterPro" id="IPR037045">
    <property type="entry name" value="S8pro/Inhibitor_I9_sf"/>
</dbReference>
<dbReference type="InterPro" id="IPR035986">
    <property type="entry name" value="PKD_dom_sf"/>
</dbReference>
<dbReference type="PRINTS" id="PR00723">
    <property type="entry name" value="SUBTILISIN"/>
</dbReference>
<sequence length="1768" mass="191054">MKIKKVALAVLTGLVSMGTLQAAIMNHQNSDVLQAPNFTFADVQALTLQLQEHALETGDAQQGVNRQIKRPHKFIAEGISGAHVYIVRLNDQPVAMAMAGELAVQRARHNSSKKLFTRGVAASEKVNAYRQSLLQKQQAVIAQIASVTGQHQVRRQFTKALNGFSLTLTEAQAEQVAGLANVVSVVRAKNYELLSDQGPKTIHAEQVWLGQASSAGLKAKGEGQIIGIIDTGINSDHPAFADEGEDGYNHINPWGAGVYVGDCVEDAAHIQCNDKLIGVRSYDVITDTYHDMRPGWPAIGEDYQGHGSHVASTAAGNVLKDVPYMVAGAGEESDGHIIKDKLFPELSGVAPHANIVSYQVCYPSNDSGFNGCPAEALVAGIEDAIDDGVDVINFSIGGADSNIWADPVQLAFLSAREAGINIAAAAGNSGSGNCGQECFGYLDNASPWLAQVAATTHAREVLVATPVEFAGFVEPALGQEIPSWAQTGLRGEAINQAEITGVVVWAKDYKDANGIVDGEGYCATEFAPNTFNFFKNGTAIPGAATGDTKVIVVCQRHAPNDPNANARTAKIDNIKAGGAAGFIMFNRVKDQSTVPESYELPGVHFTNEQWNGVNGQDGLEDWVDSTTELGHMITIKPTQITREINQERADWLATFSSRGPSYANVEVLAPTVSAPGVNIYAAYADEHPFTAPHGADFSALSGTSMASPHVAGAMALLRQLQPDWSAAEIQSALAMTTDNEVRYRRLNLPSGDVGEAGIYRAGTGRINVENAAQAGLVMHETADNFLAADPYNGGTPHKLNIPNLVNFSCAPECQWVRTVKATKDGTWSVSHEDVINWAFDMRTQSAQNGVNIEVIPNTFSLKKGETQTIVIKASIMDTQDWFSNSEVELHTNLIFKAEEADIPEAHWPLVFKYDRGDLPSNLVVSAHTDDGSYKVKNVQMPATESPTSRVYKATKADIKTITLPKDDDGTFPWALNRTTEVDMNEVIDEAVHFEFITVPANAKRLVAEVQGVVESSQKGSLNLGNPLVYVGKDYNDDGVIQPQDEILCVSNHIIYNNFCNINNPEEGKYWVMLYNSKKINLEGVKETFTYATAMVTDETTNDIQVALPAADGKNKVDMDITWQMPMDVDSVYYSLIDVGTSEANTGNVGAIPLKVIRGKNHVSLDVPQTKAKVGQAIPLTFEVLANNSGMDRTFSFTATIPEGLTVTPERIFHSSQADLAISVAGNQLKIEGVQADTSDVKPDYLVTTNADDEMCRLPSFGNSNPGGYVNLSEFGILPMLSGFDDKNQINYRDGWAIPISSMFNGQYKEFSLFNNTAEMNAPRNIMQVRGNGIVDFTGAPLFYAYHFRFPYNSFPYESLAPLWRGISIGGDVEIMSLGLSAAEGISLASTATGWGIVEWDNARDYGNPVLDRTSGKYEWEARDNQFDFEILFNVNTRFGKGEHEIYYAYDNINYGSTDARGSIGLQGFKGQVYSHGPLSNYIGKDIAFENLNTQVQSGNIICMDYIGPESSQFEVTVWADVNKKAPGRTMMVTAKAAMTGMADTVMNHAIEVPSHITVVELDDMTTQEEHALSFTVTHIDEQTSANEIVVTGEHINAMVDGDLVTITPAADFVGDTLVTVVVRDIEHPNDAARTSFTLTVTNVNDAPTIDVAQSAQSVTEGGKVTLDASASFDVDGDPLSFSWTGPGNIATPTAATTTVSELMVGEHTFTLELSDGDKVTSMDVKVTVSAKETVVTPQPESQKSSSGSLGWLVIIASLLGMRRFLPKH</sequence>
<keyword evidence="2 5" id="KW-0645">Protease</keyword>
<dbReference type="PROSITE" id="PS00138">
    <property type="entry name" value="SUBTILASE_SER"/>
    <property type="match status" value="1"/>
</dbReference>
<keyword evidence="11" id="KW-1185">Reference proteome</keyword>
<feature type="domain" description="Inhibitor I9" evidence="9">
    <location>
        <begin position="84"/>
        <end position="193"/>
    </location>
</feature>
<dbReference type="InterPro" id="IPR023828">
    <property type="entry name" value="Peptidase_S8_Ser-AS"/>
</dbReference>
<dbReference type="Gene3D" id="2.60.40.10">
    <property type="entry name" value="Immunoglobulins"/>
    <property type="match status" value="1"/>
</dbReference>
<dbReference type="SUPFAM" id="SSF52743">
    <property type="entry name" value="Subtilisin-like"/>
    <property type="match status" value="1"/>
</dbReference>
<dbReference type="PROSITE" id="PS51892">
    <property type="entry name" value="SUBTILASE"/>
    <property type="match status" value="1"/>
</dbReference>
<evidence type="ECO:0000313" key="11">
    <source>
        <dbReference type="Proteomes" id="UP001595453"/>
    </source>
</evidence>
<dbReference type="InterPro" id="IPR022398">
    <property type="entry name" value="Peptidase_S8_His-AS"/>
</dbReference>
<dbReference type="Proteomes" id="UP001595453">
    <property type="component" value="Unassembled WGS sequence"/>
</dbReference>
<dbReference type="RefSeq" id="WP_377119866.1">
    <property type="nucleotide sequence ID" value="NZ_JBHRSD010000001.1"/>
</dbReference>
<feature type="active site" description="Charge relay system" evidence="5">
    <location>
        <position position="306"/>
    </location>
</feature>
<keyword evidence="7" id="KW-0732">Signal</keyword>
<evidence type="ECO:0000256" key="4">
    <source>
        <dbReference type="ARBA" id="ARBA00022825"/>
    </source>
</evidence>
<comment type="similarity">
    <text evidence="1 5 6">Belongs to the peptidase S8 family.</text>
</comment>
<dbReference type="InterPro" id="IPR036852">
    <property type="entry name" value="Peptidase_S8/S53_dom_sf"/>
</dbReference>
<dbReference type="InterPro" id="IPR013783">
    <property type="entry name" value="Ig-like_fold"/>
</dbReference>
<dbReference type="SUPFAM" id="SSF49299">
    <property type="entry name" value="PKD domain"/>
    <property type="match status" value="1"/>
</dbReference>
<feature type="chain" id="PRO_5045061707" evidence="7">
    <location>
        <begin position="23"/>
        <end position="1768"/>
    </location>
</feature>
<accession>A0ABV7CCA8</accession>
<name>A0ABV7CCA8_9GAMM</name>
<dbReference type="Pfam" id="PF00082">
    <property type="entry name" value="Peptidase_S8"/>
    <property type="match status" value="1"/>
</dbReference>
<dbReference type="PROSITE" id="PS00137">
    <property type="entry name" value="SUBTILASE_HIS"/>
    <property type="match status" value="1"/>
</dbReference>
<feature type="signal peptide" evidence="7">
    <location>
        <begin position="1"/>
        <end position="22"/>
    </location>
</feature>
<dbReference type="InterPro" id="IPR045051">
    <property type="entry name" value="SBT"/>
</dbReference>
<dbReference type="PROSITE" id="PS00136">
    <property type="entry name" value="SUBTILASE_ASP"/>
    <property type="match status" value="1"/>
</dbReference>
<feature type="active site" description="Charge relay system" evidence="5">
    <location>
        <position position="230"/>
    </location>
</feature>
<evidence type="ECO:0000256" key="1">
    <source>
        <dbReference type="ARBA" id="ARBA00011073"/>
    </source>
</evidence>
<dbReference type="Pfam" id="PF05922">
    <property type="entry name" value="Inhibitor_I9"/>
    <property type="match status" value="1"/>
</dbReference>
<dbReference type="Gene3D" id="3.30.70.80">
    <property type="entry name" value="Peptidase S8 propeptide/proteinase inhibitor I9"/>
    <property type="match status" value="1"/>
</dbReference>
<dbReference type="PIRSF" id="PIRSF037895">
    <property type="entry name" value="Subtilisin_rel_Sama_2696"/>
    <property type="match status" value="1"/>
</dbReference>
<evidence type="ECO:0000259" key="8">
    <source>
        <dbReference type="Pfam" id="PF00082"/>
    </source>
</evidence>
<feature type="active site" description="Charge relay system" evidence="5">
    <location>
        <position position="704"/>
    </location>
</feature>
<evidence type="ECO:0000256" key="5">
    <source>
        <dbReference type="PROSITE-ProRule" id="PRU01240"/>
    </source>
</evidence>
<comment type="caution">
    <text evidence="10">The sequence shown here is derived from an EMBL/GenBank/DDBJ whole genome shotgun (WGS) entry which is preliminary data.</text>
</comment>
<reference evidence="11" key="1">
    <citation type="journal article" date="2019" name="Int. J. Syst. Evol. Microbiol.">
        <title>The Global Catalogue of Microorganisms (GCM) 10K type strain sequencing project: providing services to taxonomists for standard genome sequencing and annotation.</title>
        <authorList>
            <consortium name="The Broad Institute Genomics Platform"/>
            <consortium name="The Broad Institute Genome Sequencing Center for Infectious Disease"/>
            <person name="Wu L."/>
            <person name="Ma J."/>
        </authorList>
    </citation>
    <scope>NUCLEOTIDE SEQUENCE [LARGE SCALE GENOMIC DNA]</scope>
    <source>
        <strain evidence="11">KCTC 42730</strain>
    </source>
</reference>
<dbReference type="Gene3D" id="3.50.30.30">
    <property type="match status" value="1"/>
</dbReference>